<evidence type="ECO:0000313" key="3">
    <source>
        <dbReference type="Proteomes" id="UP000515307"/>
    </source>
</evidence>
<protein>
    <submittedName>
        <fullName evidence="2">Uncharacterized protein</fullName>
    </submittedName>
</protein>
<organism evidence="2 3">
    <name type="scientific">Streptomyces finlayi</name>
    <dbReference type="NCBI Taxonomy" id="67296"/>
    <lineage>
        <taxon>Bacteria</taxon>
        <taxon>Bacillati</taxon>
        <taxon>Actinomycetota</taxon>
        <taxon>Actinomycetes</taxon>
        <taxon>Kitasatosporales</taxon>
        <taxon>Streptomycetaceae</taxon>
        <taxon>Streptomyces</taxon>
    </lineage>
</organism>
<reference evidence="3" key="1">
    <citation type="submission" date="2019-10" db="EMBL/GenBank/DDBJ databases">
        <title>Antimicrobial potential of Antarctic Bacteria.</title>
        <authorList>
            <person name="Benaud N."/>
            <person name="Edwards R.J."/>
            <person name="Ferrari B.C."/>
        </authorList>
    </citation>
    <scope>NUCLEOTIDE SEQUENCE [LARGE SCALE GENOMIC DNA]</scope>
    <source>
        <strain evidence="3">NBSH44</strain>
    </source>
</reference>
<evidence type="ECO:0000313" key="2">
    <source>
        <dbReference type="EMBL" id="QNE73332.1"/>
    </source>
</evidence>
<proteinExistence type="predicted"/>
<dbReference type="Proteomes" id="UP000515307">
    <property type="component" value="Chromosome"/>
</dbReference>
<dbReference type="EMBL" id="CP045702">
    <property type="protein sequence ID" value="QNE73332.1"/>
    <property type="molecule type" value="Genomic_DNA"/>
</dbReference>
<evidence type="ECO:0000256" key="1">
    <source>
        <dbReference type="SAM" id="MobiDB-lite"/>
    </source>
</evidence>
<dbReference type="KEGG" id="sfiy:F0344_00670"/>
<dbReference type="AlphaFoldDB" id="A0A7G7BDB7"/>
<keyword evidence="3" id="KW-1185">Reference proteome</keyword>
<sequence length="54" mass="5831">MSYASPRQAQRRVDDTPADGQTLNGPGLDGGQPKPQYAGLFMEPNLPPVADEFE</sequence>
<dbReference type="RefSeq" id="WP_185296901.1">
    <property type="nucleotide sequence ID" value="NZ_CP045702.1"/>
</dbReference>
<gene>
    <name evidence="2" type="ORF">F0344_00670</name>
</gene>
<name>A0A7G7BDB7_9ACTN</name>
<feature type="region of interest" description="Disordered" evidence="1">
    <location>
        <begin position="1"/>
        <end position="54"/>
    </location>
</feature>
<accession>A0A7G7BDB7</accession>